<protein>
    <submittedName>
        <fullName evidence="2">DUF2537 domain-containing protein</fullName>
    </submittedName>
</protein>
<keyword evidence="1" id="KW-0812">Transmembrane</keyword>
<sequence>MSGPAADTTPWATGLVVAGFAAAVVAVAVIACGGAMIAVHPLLAVVVNLVVAAGVAPTLWEWRAAPVWRWLVVGAVAGVAVGWLGLVAGAR</sequence>
<keyword evidence="1" id="KW-1133">Transmembrane helix</keyword>
<name>A0ABV9FNT1_9NOCA</name>
<dbReference type="EMBL" id="JBHSFO010000003">
    <property type="protein sequence ID" value="MFC4603462.1"/>
    <property type="molecule type" value="Genomic_DNA"/>
</dbReference>
<dbReference type="InterPro" id="IPR024244">
    <property type="entry name" value="DUF2537"/>
</dbReference>
<proteinExistence type="predicted"/>
<feature type="transmembrane region" description="Helical" evidence="1">
    <location>
        <begin position="42"/>
        <end position="62"/>
    </location>
</feature>
<dbReference type="Pfam" id="PF10801">
    <property type="entry name" value="DUF2537"/>
    <property type="match status" value="1"/>
</dbReference>
<evidence type="ECO:0000256" key="1">
    <source>
        <dbReference type="SAM" id="Phobius"/>
    </source>
</evidence>
<keyword evidence="1" id="KW-0472">Membrane</keyword>
<reference evidence="3" key="1">
    <citation type="journal article" date="2019" name="Int. J. Syst. Evol. Microbiol.">
        <title>The Global Catalogue of Microorganisms (GCM) 10K type strain sequencing project: providing services to taxonomists for standard genome sequencing and annotation.</title>
        <authorList>
            <consortium name="The Broad Institute Genomics Platform"/>
            <consortium name="The Broad Institute Genome Sequencing Center for Infectious Disease"/>
            <person name="Wu L."/>
            <person name="Ma J."/>
        </authorList>
    </citation>
    <scope>NUCLEOTIDE SEQUENCE [LARGE SCALE GENOMIC DNA]</scope>
    <source>
        <strain evidence="3">CCUG 54520</strain>
    </source>
</reference>
<comment type="caution">
    <text evidence="2">The sequence shown here is derived from an EMBL/GenBank/DDBJ whole genome shotgun (WGS) entry which is preliminary data.</text>
</comment>
<accession>A0ABV9FNT1</accession>
<feature type="transmembrane region" description="Helical" evidence="1">
    <location>
        <begin position="12"/>
        <end position="35"/>
    </location>
</feature>
<gene>
    <name evidence="2" type="ORF">ACFO6S_07180</name>
</gene>
<dbReference type="Proteomes" id="UP001595914">
    <property type="component" value="Unassembled WGS sequence"/>
</dbReference>
<organism evidence="2 3">
    <name type="scientific">Rhodococcus kronopolitis</name>
    <dbReference type="NCBI Taxonomy" id="1460226"/>
    <lineage>
        <taxon>Bacteria</taxon>
        <taxon>Bacillati</taxon>
        <taxon>Actinomycetota</taxon>
        <taxon>Actinomycetes</taxon>
        <taxon>Mycobacteriales</taxon>
        <taxon>Nocardiaceae</taxon>
        <taxon>Rhodococcus</taxon>
    </lineage>
</organism>
<keyword evidence="3" id="KW-1185">Reference proteome</keyword>
<evidence type="ECO:0000313" key="2">
    <source>
        <dbReference type="EMBL" id="MFC4603462.1"/>
    </source>
</evidence>
<evidence type="ECO:0000313" key="3">
    <source>
        <dbReference type="Proteomes" id="UP001595914"/>
    </source>
</evidence>
<dbReference type="RefSeq" id="WP_378415470.1">
    <property type="nucleotide sequence ID" value="NZ_JBHSFO010000003.1"/>
</dbReference>
<feature type="transmembrane region" description="Helical" evidence="1">
    <location>
        <begin position="68"/>
        <end position="90"/>
    </location>
</feature>